<sequence length="324" mass="36977">MSPFARSEIYSHIDRLSAQRLFTAYDQFPQNRQEWYIAKAAFPTFKKTSFHLHHKWMMVCDIRFDNNPVAHRYQLRHPDLESLQRLTAGLPHADSGSLDINEIGRAIATFHQVMVYADTAHNEQLGLNAAIRQSDFLSLCISRLDRRINDIDALLERFERILDRMEMARPTFSGWFSPDIRAASNQNRDITQQQLIASSSGFEQTIFEVPGLQLEDEYAARVSKCEVDLTNDTTIPDLNALPGLQDAIKAICRTIDFQLKLQHLPAGPNSGVLLYGPQGTGKTTLVKAIAKSYQIRLFMIRRGRRAARYHGQRKHHEVAKSGKD</sequence>
<keyword evidence="4" id="KW-1185">Reference proteome</keyword>
<dbReference type="GO" id="GO:0016887">
    <property type="term" value="F:ATP hydrolysis activity"/>
    <property type="evidence" value="ECO:0007669"/>
    <property type="project" value="InterPro"/>
</dbReference>
<feature type="coiled-coil region" evidence="1">
    <location>
        <begin position="141"/>
        <end position="168"/>
    </location>
</feature>
<evidence type="ECO:0000256" key="1">
    <source>
        <dbReference type="SAM" id="Coils"/>
    </source>
</evidence>
<protein>
    <recommendedName>
        <fullName evidence="2">ATPase AAA-type core domain-containing protein</fullName>
    </recommendedName>
</protein>
<dbReference type="AlphaFoldDB" id="A0A0G2EAP1"/>
<proteinExistence type="predicted"/>
<dbReference type="Gene3D" id="3.40.50.300">
    <property type="entry name" value="P-loop containing nucleotide triphosphate hydrolases"/>
    <property type="match status" value="1"/>
</dbReference>
<evidence type="ECO:0000313" key="3">
    <source>
        <dbReference type="EMBL" id="KKY19356.1"/>
    </source>
</evidence>
<reference evidence="3 4" key="2">
    <citation type="submission" date="2015-05" db="EMBL/GenBank/DDBJ databases">
        <authorList>
            <person name="Morales-Cruz A."/>
            <person name="Amrine K.C."/>
            <person name="Cantu D."/>
        </authorList>
    </citation>
    <scope>NUCLEOTIDE SEQUENCE [LARGE SCALE GENOMIC DNA]</scope>
    <source>
        <strain evidence="3">UCRPC4</strain>
    </source>
</reference>
<dbReference type="InterPro" id="IPR027417">
    <property type="entry name" value="P-loop_NTPase"/>
</dbReference>
<feature type="domain" description="ATPase AAA-type core" evidence="2">
    <location>
        <begin position="272"/>
        <end position="313"/>
    </location>
</feature>
<gene>
    <name evidence="3" type="ORF">UCRPC4_g04516</name>
</gene>
<reference evidence="3 4" key="1">
    <citation type="submission" date="2015-05" db="EMBL/GenBank/DDBJ databases">
        <title>Distinctive expansion of gene families associated with plant cell wall degradation and secondary metabolism in the genomes of grapevine trunk pathogens.</title>
        <authorList>
            <person name="Lawrence D.P."/>
            <person name="Travadon R."/>
            <person name="Rolshausen P.E."/>
            <person name="Baumgartner K."/>
        </authorList>
    </citation>
    <scope>NUCLEOTIDE SEQUENCE [LARGE SCALE GENOMIC DNA]</scope>
    <source>
        <strain evidence="3">UCRPC4</strain>
    </source>
</reference>
<dbReference type="EMBL" id="LCWF01000108">
    <property type="protein sequence ID" value="KKY19356.1"/>
    <property type="molecule type" value="Genomic_DNA"/>
</dbReference>
<evidence type="ECO:0000313" key="4">
    <source>
        <dbReference type="Proteomes" id="UP000053317"/>
    </source>
</evidence>
<organism evidence="3 4">
    <name type="scientific">Phaeomoniella chlamydospora</name>
    <name type="common">Phaeoacremonium chlamydosporum</name>
    <dbReference type="NCBI Taxonomy" id="158046"/>
    <lineage>
        <taxon>Eukaryota</taxon>
        <taxon>Fungi</taxon>
        <taxon>Dikarya</taxon>
        <taxon>Ascomycota</taxon>
        <taxon>Pezizomycotina</taxon>
        <taxon>Eurotiomycetes</taxon>
        <taxon>Chaetothyriomycetidae</taxon>
        <taxon>Phaeomoniellales</taxon>
        <taxon>Phaeomoniellaceae</taxon>
        <taxon>Phaeomoniella</taxon>
    </lineage>
</organism>
<keyword evidence="1" id="KW-0175">Coiled coil</keyword>
<dbReference type="InterPro" id="IPR003959">
    <property type="entry name" value="ATPase_AAA_core"/>
</dbReference>
<dbReference type="SUPFAM" id="SSF52540">
    <property type="entry name" value="P-loop containing nucleoside triphosphate hydrolases"/>
    <property type="match status" value="1"/>
</dbReference>
<dbReference type="GO" id="GO:0005524">
    <property type="term" value="F:ATP binding"/>
    <property type="evidence" value="ECO:0007669"/>
    <property type="project" value="InterPro"/>
</dbReference>
<name>A0A0G2EAP1_PHACM</name>
<dbReference type="Proteomes" id="UP000053317">
    <property type="component" value="Unassembled WGS sequence"/>
</dbReference>
<accession>A0A0G2EAP1</accession>
<evidence type="ECO:0000259" key="2">
    <source>
        <dbReference type="Pfam" id="PF00004"/>
    </source>
</evidence>
<dbReference type="Pfam" id="PF00004">
    <property type="entry name" value="AAA"/>
    <property type="match status" value="1"/>
</dbReference>
<comment type="caution">
    <text evidence="3">The sequence shown here is derived from an EMBL/GenBank/DDBJ whole genome shotgun (WGS) entry which is preliminary data.</text>
</comment>